<dbReference type="PANTHER" id="PTHR10151:SF120">
    <property type="entry name" value="BIS(5'-ADENOSYL)-TRIPHOSPHATASE"/>
    <property type="match status" value="1"/>
</dbReference>
<reference evidence="1" key="1">
    <citation type="submission" date="2020-05" db="EMBL/GenBank/DDBJ databases">
        <title>The draft genome sequence of Maribacter sp. ANRC-HE7.</title>
        <authorList>
            <person name="Mu L."/>
        </authorList>
    </citation>
    <scope>NUCLEOTIDE SEQUENCE</scope>
    <source>
        <strain evidence="1">ANRC-HE7</strain>
    </source>
</reference>
<keyword evidence="2" id="KW-1185">Reference proteome</keyword>
<dbReference type="Proteomes" id="UP001166021">
    <property type="component" value="Unassembled WGS sequence"/>
</dbReference>
<dbReference type="InterPro" id="IPR002591">
    <property type="entry name" value="Phosphodiest/P_Trfase"/>
</dbReference>
<name>A0ABR7V3L0_9FLAO</name>
<protein>
    <submittedName>
        <fullName evidence="1">Alkaline phosphatase family protein</fullName>
    </submittedName>
</protein>
<dbReference type="InterPro" id="IPR017850">
    <property type="entry name" value="Alkaline_phosphatase_core_sf"/>
</dbReference>
<gene>
    <name evidence="1" type="ORF">HPE56_14105</name>
</gene>
<dbReference type="CDD" id="cd16018">
    <property type="entry name" value="Enpp"/>
    <property type="match status" value="1"/>
</dbReference>
<dbReference type="SUPFAM" id="SSF53649">
    <property type="entry name" value="Alkaline phosphatase-like"/>
    <property type="match status" value="1"/>
</dbReference>
<comment type="caution">
    <text evidence="1">The sequence shown here is derived from an EMBL/GenBank/DDBJ whole genome shotgun (WGS) entry which is preliminary data.</text>
</comment>
<dbReference type="RefSeq" id="WP_188244398.1">
    <property type="nucleotide sequence ID" value="NZ_JABTCF010000009.1"/>
</dbReference>
<dbReference type="Gene3D" id="3.40.720.10">
    <property type="entry name" value="Alkaline Phosphatase, subunit A"/>
    <property type="match status" value="1"/>
</dbReference>
<proteinExistence type="predicted"/>
<evidence type="ECO:0000313" key="2">
    <source>
        <dbReference type="Proteomes" id="UP001166021"/>
    </source>
</evidence>
<evidence type="ECO:0000313" key="1">
    <source>
        <dbReference type="EMBL" id="MBD0778930.1"/>
    </source>
</evidence>
<dbReference type="Gene3D" id="3.30.1360.180">
    <property type="match status" value="1"/>
</dbReference>
<dbReference type="PANTHER" id="PTHR10151">
    <property type="entry name" value="ECTONUCLEOTIDE PYROPHOSPHATASE/PHOSPHODIESTERASE"/>
    <property type="match status" value="1"/>
</dbReference>
<accession>A0ABR7V3L0</accession>
<organism evidence="1 2">
    <name type="scientific">Maribacter aquimaris</name>
    <dbReference type="NCBI Taxonomy" id="2737171"/>
    <lineage>
        <taxon>Bacteria</taxon>
        <taxon>Pseudomonadati</taxon>
        <taxon>Bacteroidota</taxon>
        <taxon>Flavobacteriia</taxon>
        <taxon>Flavobacteriales</taxon>
        <taxon>Flavobacteriaceae</taxon>
        <taxon>Maribacter</taxon>
    </lineage>
</organism>
<dbReference type="EMBL" id="JABTCF010000009">
    <property type="protein sequence ID" value="MBD0778930.1"/>
    <property type="molecule type" value="Genomic_DNA"/>
</dbReference>
<sequence>MAQRNFIYPLIVILITLNFSSCKSSSNLTEPTLTRNSKASLQKPYVILVSLDGFRWDYVDKYKPPHLTEFIGKGVRSESLIPSFPSKTFPNHYTIATGMYPDKHGIIGNSFYSNKKDVTYKIGNREMVEDGTFYGGTPLWVQADKANMVSASYFFVGSEADIQGVRPTYYQVYDGAIKNEVRVAETLKWFALPKKERPHMITLYFSDMDDVGHEFSPDNDAQLKKVLFALDENLGELFKGVEATGLPINVIIVSDHGMATLPTANMIPVGDLVNDSLYTVVDNGAILNVHPKNNTSTDTMLEYLKPKEDHFKVYTTENTPGFEYKPRNKDWGSIQVIPDFGYYFSGKERIETLRKKSITAIGVHGYDPKYKDMHGIFYANGPAFKEGYVIPSIKNIHIYPLVCQILGLEIPNEIDGDLNEIKTVLKTD</sequence>
<dbReference type="Pfam" id="PF01663">
    <property type="entry name" value="Phosphodiest"/>
    <property type="match status" value="1"/>
</dbReference>